<reference evidence="1 2" key="1">
    <citation type="submission" date="2005-09" db="EMBL/GenBank/DDBJ databases">
        <authorList>
            <person name="Mural R.J."/>
            <person name="Li P.W."/>
            <person name="Adams M.D."/>
            <person name="Amanatides P.G."/>
            <person name="Baden-Tillson H."/>
            <person name="Barnstead M."/>
            <person name="Chin S.H."/>
            <person name="Dew I."/>
            <person name="Evans C.A."/>
            <person name="Ferriera S."/>
            <person name="Flanigan M."/>
            <person name="Fosler C."/>
            <person name="Glodek A."/>
            <person name="Gu Z."/>
            <person name="Holt R.A."/>
            <person name="Jennings D."/>
            <person name="Kraft C.L."/>
            <person name="Lu F."/>
            <person name="Nguyen T."/>
            <person name="Nusskern D.R."/>
            <person name="Pfannkoch C.M."/>
            <person name="Sitter C."/>
            <person name="Sutton G.G."/>
            <person name="Venter J.C."/>
            <person name="Wang Z."/>
            <person name="Woodage T."/>
            <person name="Zheng X.H."/>
            <person name="Zhong F."/>
        </authorList>
    </citation>
    <scope>NUCLEOTIDE SEQUENCE [LARGE SCALE GENOMIC DNA]</scope>
    <source>
        <strain>BN</strain>
        <strain evidence="2">Sprague-Dawley</strain>
    </source>
</reference>
<sequence length="55" mass="5809">MLLVRSKVGALLPQTFSIGLLGEQPSSSGLGHFFCLFFSAKGSLQRPWAADARGG</sequence>
<dbReference type="Proteomes" id="UP000234681">
    <property type="component" value="Chromosome 7"/>
</dbReference>
<organism evidence="1 2">
    <name type="scientific">Rattus norvegicus</name>
    <name type="common">Rat</name>
    <dbReference type="NCBI Taxonomy" id="10116"/>
    <lineage>
        <taxon>Eukaryota</taxon>
        <taxon>Metazoa</taxon>
        <taxon>Chordata</taxon>
        <taxon>Craniata</taxon>
        <taxon>Vertebrata</taxon>
        <taxon>Euteleostomi</taxon>
        <taxon>Mammalia</taxon>
        <taxon>Eutheria</taxon>
        <taxon>Euarchontoglires</taxon>
        <taxon>Glires</taxon>
        <taxon>Rodentia</taxon>
        <taxon>Myomorpha</taxon>
        <taxon>Muroidea</taxon>
        <taxon>Muridae</taxon>
        <taxon>Murinae</taxon>
        <taxon>Rattus</taxon>
    </lineage>
</organism>
<evidence type="ECO:0000313" key="2">
    <source>
        <dbReference type="Proteomes" id="UP000234681"/>
    </source>
</evidence>
<protein>
    <submittedName>
        <fullName evidence="1">RCG59373</fullName>
    </submittedName>
</protein>
<proteinExistence type="predicted"/>
<gene>
    <name evidence="1" type="ORF">rCG_59373</name>
</gene>
<dbReference type="EMBL" id="CH473950">
    <property type="protein sequence ID" value="EDM15614.1"/>
    <property type="molecule type" value="Genomic_DNA"/>
</dbReference>
<accession>A6HTA8</accession>
<name>A6HTA8_RAT</name>
<dbReference type="AlphaFoldDB" id="A6HTA8"/>
<evidence type="ECO:0000313" key="1">
    <source>
        <dbReference type="EMBL" id="EDM15614.1"/>
    </source>
</evidence>